<dbReference type="AlphaFoldDB" id="A0AAV7U677"/>
<protein>
    <submittedName>
        <fullName evidence="2">Uncharacterized protein</fullName>
    </submittedName>
</protein>
<evidence type="ECO:0000256" key="1">
    <source>
        <dbReference type="SAM" id="MobiDB-lite"/>
    </source>
</evidence>
<name>A0AAV7U677_PLEWA</name>
<dbReference type="EMBL" id="JANPWB010000005">
    <property type="protein sequence ID" value="KAJ1183594.1"/>
    <property type="molecule type" value="Genomic_DNA"/>
</dbReference>
<keyword evidence="3" id="KW-1185">Reference proteome</keyword>
<dbReference type="Proteomes" id="UP001066276">
    <property type="component" value="Chromosome 3_1"/>
</dbReference>
<gene>
    <name evidence="2" type="ORF">NDU88_000411</name>
</gene>
<comment type="caution">
    <text evidence="2">The sequence shown here is derived from an EMBL/GenBank/DDBJ whole genome shotgun (WGS) entry which is preliminary data.</text>
</comment>
<feature type="region of interest" description="Disordered" evidence="1">
    <location>
        <begin position="40"/>
        <end position="160"/>
    </location>
</feature>
<reference evidence="2" key="1">
    <citation type="journal article" date="2022" name="bioRxiv">
        <title>Sequencing and chromosome-scale assembly of the giantPleurodeles waltlgenome.</title>
        <authorList>
            <person name="Brown T."/>
            <person name="Elewa A."/>
            <person name="Iarovenko S."/>
            <person name="Subramanian E."/>
            <person name="Araus A.J."/>
            <person name="Petzold A."/>
            <person name="Susuki M."/>
            <person name="Suzuki K.-i.T."/>
            <person name="Hayashi T."/>
            <person name="Toyoda A."/>
            <person name="Oliveira C."/>
            <person name="Osipova E."/>
            <person name="Leigh N.D."/>
            <person name="Simon A."/>
            <person name="Yun M.H."/>
        </authorList>
    </citation>
    <scope>NUCLEOTIDE SEQUENCE</scope>
    <source>
        <strain evidence="2">20211129_DDA</strain>
        <tissue evidence="2">Liver</tissue>
    </source>
</reference>
<feature type="compositionally biased region" description="Polar residues" evidence="1">
    <location>
        <begin position="112"/>
        <end position="124"/>
    </location>
</feature>
<evidence type="ECO:0000313" key="2">
    <source>
        <dbReference type="EMBL" id="KAJ1183594.1"/>
    </source>
</evidence>
<sequence>MVEAQLGMASQRGRGACRTLTSLMARILAVAYPELDGRLRASKQPQGASSGGGAEAPVKEDAASHSTQEAESTNGEGTSGTEVEGSPTAETGGDSSDTDSSSDGSCLVVADTSVTTPATGSATTPVPAPPSQQPLIELPVQAHPGWWASPSPEAPQALPQ</sequence>
<feature type="compositionally biased region" description="Low complexity" evidence="1">
    <location>
        <begin position="71"/>
        <end position="105"/>
    </location>
</feature>
<organism evidence="2 3">
    <name type="scientific">Pleurodeles waltl</name>
    <name type="common">Iberian ribbed newt</name>
    <dbReference type="NCBI Taxonomy" id="8319"/>
    <lineage>
        <taxon>Eukaryota</taxon>
        <taxon>Metazoa</taxon>
        <taxon>Chordata</taxon>
        <taxon>Craniata</taxon>
        <taxon>Vertebrata</taxon>
        <taxon>Euteleostomi</taxon>
        <taxon>Amphibia</taxon>
        <taxon>Batrachia</taxon>
        <taxon>Caudata</taxon>
        <taxon>Salamandroidea</taxon>
        <taxon>Salamandridae</taxon>
        <taxon>Pleurodelinae</taxon>
        <taxon>Pleurodeles</taxon>
    </lineage>
</organism>
<proteinExistence type="predicted"/>
<evidence type="ECO:0000313" key="3">
    <source>
        <dbReference type="Proteomes" id="UP001066276"/>
    </source>
</evidence>
<accession>A0AAV7U677</accession>